<keyword evidence="2" id="KW-1185">Reference proteome</keyword>
<dbReference type="RefSeq" id="WP_249861375.1">
    <property type="nucleotide sequence ID" value="NZ_CP027059.1"/>
</dbReference>
<name>A0ABY4RWF8_9BACL</name>
<evidence type="ECO:0000313" key="1">
    <source>
        <dbReference type="EMBL" id="UQZ85777.1"/>
    </source>
</evidence>
<dbReference type="EMBL" id="CP027059">
    <property type="protein sequence ID" value="UQZ85777.1"/>
    <property type="molecule type" value="Genomic_DNA"/>
</dbReference>
<protein>
    <submittedName>
        <fullName evidence="1">Uncharacterized protein</fullName>
    </submittedName>
</protein>
<dbReference type="Proteomes" id="UP001057134">
    <property type="component" value="Chromosome"/>
</dbReference>
<sequence length="63" mass="6924">MNANNLKQETRTLDIRHIMKQMQIDETKFIGAAAAASSEALPSRKVALRHPLSSLPIPSPSLK</sequence>
<gene>
    <name evidence="1" type="ORF">SK3146_05066</name>
</gene>
<accession>A0ABY4RWF8</accession>
<reference evidence="1" key="1">
    <citation type="submission" date="2018-02" db="EMBL/GenBank/DDBJ databases">
        <authorList>
            <person name="Kim S.-K."/>
            <person name="Jung H.-I."/>
            <person name="Lee S.-W."/>
        </authorList>
    </citation>
    <scope>NUCLEOTIDE SEQUENCE</scope>
    <source>
        <strain evidence="1">SK3146</strain>
    </source>
</reference>
<evidence type="ECO:0000313" key="2">
    <source>
        <dbReference type="Proteomes" id="UP001057134"/>
    </source>
</evidence>
<reference evidence="1" key="2">
    <citation type="journal article" date="2021" name="J Anim Sci Technol">
        <title>Complete genome sequence of Paenibacillus konkukensis sp. nov. SK3146 as a potential probiotic strain.</title>
        <authorList>
            <person name="Jung H.I."/>
            <person name="Park S."/>
            <person name="Niu K.M."/>
            <person name="Lee S.W."/>
            <person name="Kothari D."/>
            <person name="Yi K.J."/>
            <person name="Kim S.K."/>
        </authorList>
    </citation>
    <scope>NUCLEOTIDE SEQUENCE</scope>
    <source>
        <strain evidence="1">SK3146</strain>
    </source>
</reference>
<proteinExistence type="predicted"/>
<organism evidence="1 2">
    <name type="scientific">Paenibacillus konkukensis</name>
    <dbReference type="NCBI Taxonomy" id="2020716"/>
    <lineage>
        <taxon>Bacteria</taxon>
        <taxon>Bacillati</taxon>
        <taxon>Bacillota</taxon>
        <taxon>Bacilli</taxon>
        <taxon>Bacillales</taxon>
        <taxon>Paenibacillaceae</taxon>
        <taxon>Paenibacillus</taxon>
    </lineage>
</organism>